<dbReference type="InterPro" id="IPR009752">
    <property type="entry name" value="Phage_Mu_GpJ"/>
</dbReference>
<accession>A0A6J5LWT1</accession>
<dbReference type="Pfam" id="PF07030">
    <property type="entry name" value="Phage_Mu_Gp36"/>
    <property type="match status" value="1"/>
</dbReference>
<proteinExistence type="predicted"/>
<evidence type="ECO:0000313" key="2">
    <source>
        <dbReference type="EMBL" id="CAB4168701.1"/>
    </source>
</evidence>
<dbReference type="EMBL" id="LR796316">
    <property type="protein sequence ID" value="CAB4136149.1"/>
    <property type="molecule type" value="Genomic_DNA"/>
</dbReference>
<protein>
    <submittedName>
        <fullName evidence="1">Bacteriophage Mu, Gp36</fullName>
    </submittedName>
</protein>
<evidence type="ECO:0000313" key="1">
    <source>
        <dbReference type="EMBL" id="CAB4136149.1"/>
    </source>
</evidence>
<dbReference type="EMBL" id="LR796829">
    <property type="protein sequence ID" value="CAB4168701.1"/>
    <property type="molecule type" value="Genomic_DNA"/>
</dbReference>
<reference evidence="1" key="1">
    <citation type="submission" date="2020-04" db="EMBL/GenBank/DDBJ databases">
        <authorList>
            <person name="Chiriac C."/>
            <person name="Salcher M."/>
            <person name="Ghai R."/>
            <person name="Kavagutti S V."/>
        </authorList>
    </citation>
    <scope>NUCLEOTIDE SEQUENCE</scope>
</reference>
<dbReference type="Gene3D" id="2.10.10.90">
    <property type="match status" value="1"/>
</dbReference>
<name>A0A6J5LWT1_9CAUD</name>
<organism evidence="1">
    <name type="scientific">uncultured Caudovirales phage</name>
    <dbReference type="NCBI Taxonomy" id="2100421"/>
    <lineage>
        <taxon>Viruses</taxon>
        <taxon>Duplodnaviria</taxon>
        <taxon>Heunggongvirae</taxon>
        <taxon>Uroviricota</taxon>
        <taxon>Caudoviricetes</taxon>
        <taxon>Peduoviridae</taxon>
        <taxon>Maltschvirus</taxon>
        <taxon>Maltschvirus maltsch</taxon>
    </lineage>
</organism>
<sequence>MAYLIPKDYQVNIQDANLQQIITNDESIRQRAQFAGEAEAQSYLKQKYDISREFQSMEAFVFNKTYVGLQRFYIDAQQYNPASTYNTNDLTLNNGNVYAALSNGITGAFNPSNWLDLGPRYSIFSAVLPYPEFNYGAMYNIGDQVWYKNKTYTCLVQTPLLDHDTALQYNRYENLPLPNVAPDDPIAGLQHWGIGEPYNVTQELPTNETYYAETDTRDAQMVMYCCDIVLYHLHTRIAPRNIPELRVKRYDDAIAWLQMCAKGDITPNLPKLQPTQGGRIRWGSSIRQNNSY</sequence>
<gene>
    <name evidence="1" type="ORF">UFOVP302_27</name>
    <name evidence="2" type="ORF">UFOVP579_27</name>
</gene>